<organism evidence="1 2">
    <name type="scientific">Castanea mollissima</name>
    <name type="common">Chinese chestnut</name>
    <dbReference type="NCBI Taxonomy" id="60419"/>
    <lineage>
        <taxon>Eukaryota</taxon>
        <taxon>Viridiplantae</taxon>
        <taxon>Streptophyta</taxon>
        <taxon>Embryophyta</taxon>
        <taxon>Tracheophyta</taxon>
        <taxon>Spermatophyta</taxon>
        <taxon>Magnoliopsida</taxon>
        <taxon>eudicotyledons</taxon>
        <taxon>Gunneridae</taxon>
        <taxon>Pentapetalae</taxon>
        <taxon>rosids</taxon>
        <taxon>fabids</taxon>
        <taxon>Fagales</taxon>
        <taxon>Fagaceae</taxon>
        <taxon>Castanea</taxon>
    </lineage>
</organism>
<protein>
    <submittedName>
        <fullName evidence="1">Uncharacterized protein</fullName>
    </submittedName>
</protein>
<comment type="caution">
    <text evidence="1">The sequence shown here is derived from an EMBL/GenBank/DDBJ whole genome shotgun (WGS) entry which is preliminary data.</text>
</comment>
<dbReference type="EMBL" id="JRKL02002312">
    <property type="protein sequence ID" value="KAF3959523.1"/>
    <property type="molecule type" value="Genomic_DNA"/>
</dbReference>
<reference evidence="1" key="1">
    <citation type="submission" date="2020-03" db="EMBL/GenBank/DDBJ databases">
        <title>Castanea mollissima Vanexum genome sequencing.</title>
        <authorList>
            <person name="Staton M."/>
        </authorList>
    </citation>
    <scope>NUCLEOTIDE SEQUENCE</scope>
    <source>
        <tissue evidence="1">Leaf</tissue>
    </source>
</reference>
<sequence length="75" mass="8300">MSELLVLKCSFRTVQASRGQNEQVFGSRETIIIKANRLIYMQFSLGIFSAIGKQTNTSPKVASCTSHHVAKEVVL</sequence>
<dbReference type="AlphaFoldDB" id="A0A8J4QV68"/>
<evidence type="ECO:0000313" key="1">
    <source>
        <dbReference type="EMBL" id="KAF3959523.1"/>
    </source>
</evidence>
<proteinExistence type="predicted"/>
<name>A0A8J4QV68_9ROSI</name>
<dbReference type="Proteomes" id="UP000737018">
    <property type="component" value="Unassembled WGS sequence"/>
</dbReference>
<gene>
    <name evidence="1" type="ORF">CMV_015668</name>
</gene>
<evidence type="ECO:0000313" key="2">
    <source>
        <dbReference type="Proteomes" id="UP000737018"/>
    </source>
</evidence>
<accession>A0A8J4QV68</accession>
<keyword evidence="2" id="KW-1185">Reference proteome</keyword>